<keyword evidence="3" id="KW-0966">Cell projection</keyword>
<gene>
    <name evidence="3" type="ORF">GXW78_12660</name>
</gene>
<evidence type="ECO:0000259" key="2">
    <source>
        <dbReference type="Pfam" id="PF02120"/>
    </source>
</evidence>
<keyword evidence="3" id="KW-0282">Flagellum</keyword>
<keyword evidence="3" id="KW-0969">Cilium</keyword>
<feature type="region of interest" description="Disordered" evidence="1">
    <location>
        <begin position="226"/>
        <end position="271"/>
    </location>
</feature>
<reference evidence="4" key="1">
    <citation type="journal article" date="2021" name="Syst. Appl. Microbiol.">
        <title>Roseomonas hellenica sp. nov., isolated from roots of wild-growing Alkanna tinctoria.</title>
        <authorList>
            <person name="Rat A."/>
            <person name="Naranjo H.D."/>
            <person name="Lebbe L."/>
            <person name="Cnockaert M."/>
            <person name="Krigas N."/>
            <person name="Grigoriadou K."/>
            <person name="Maloupa E."/>
            <person name="Willems A."/>
        </authorList>
    </citation>
    <scope>NUCLEOTIDE SEQUENCE [LARGE SCALE GENOMIC DNA]</scope>
    <source>
        <strain evidence="4">LMG 31159</strain>
    </source>
</reference>
<feature type="domain" description="Flagellar hook-length control protein-like C-terminal" evidence="2">
    <location>
        <begin position="351"/>
        <end position="420"/>
    </location>
</feature>
<dbReference type="CDD" id="cd17470">
    <property type="entry name" value="T3SS_Flik_C"/>
    <property type="match status" value="1"/>
</dbReference>
<dbReference type="InterPro" id="IPR021136">
    <property type="entry name" value="Flagellar_hook_control-like_C"/>
</dbReference>
<dbReference type="InterPro" id="IPR038610">
    <property type="entry name" value="FliK-like_C_sf"/>
</dbReference>
<protein>
    <submittedName>
        <fullName evidence="3">Flagellar hook-length control protein FliK</fullName>
    </submittedName>
</protein>
<dbReference type="Pfam" id="PF02120">
    <property type="entry name" value="Flg_hook"/>
    <property type="match status" value="1"/>
</dbReference>
<evidence type="ECO:0000256" key="1">
    <source>
        <dbReference type="SAM" id="MobiDB-lite"/>
    </source>
</evidence>
<sequence length="474" mass="45770">MDGIASLLAPPGIMTVPPGAAPVVPGGQLFGPLLAQAALVVVTGETADGTNTPVTTEATAVPALAPATPAMSWALGMAPEAPAAPEAIVATAAASGTSPVPPASPVSDAPPAARSGPEAEAAPTAPPAAAGPGEPPVDVQAPATPAPADATPSSEPDSTGPQAEPAAAQAGSAPVPPLPSLPIILALHAGAPAAQPPAPAVAAGAMSMPFAPRAGEAGSFVGGAASRAAGPDASAPVPAWSRPAASGGEPTTSGAMTAKPDTMPDTSAEPAAVTTAVDRIEPAPAVESSPRPVAAPPLPPEPVEPVGAAAPPAGPAPSSPSAQDLSTPRSAGAVPQATPGRQIAPVLVAVAIAGGTARLSVTLEPAELGRVEISVERRGEATDIRVVAERPETLALIQRDQRELDRTLTQAGIGSEGRSLSFNLSDGGGGGFAQQRGDDAGRAARGPPGAPGVGPTDTPPQPPRRLLSLLDLAV</sequence>
<dbReference type="EMBL" id="JAAEDI010000012">
    <property type="protein sequence ID" value="MBR0650518.1"/>
    <property type="molecule type" value="Genomic_DNA"/>
</dbReference>
<dbReference type="Proteomes" id="UP000698752">
    <property type="component" value="Unassembled WGS sequence"/>
</dbReference>
<proteinExistence type="predicted"/>
<evidence type="ECO:0000313" key="4">
    <source>
        <dbReference type="Proteomes" id="UP000698752"/>
    </source>
</evidence>
<organism evidence="3 4">
    <name type="scientific">Neoroseomonas terrae</name>
    <dbReference type="NCBI Taxonomy" id="424799"/>
    <lineage>
        <taxon>Bacteria</taxon>
        <taxon>Pseudomonadati</taxon>
        <taxon>Pseudomonadota</taxon>
        <taxon>Alphaproteobacteria</taxon>
        <taxon>Acetobacterales</taxon>
        <taxon>Acetobacteraceae</taxon>
        <taxon>Neoroseomonas</taxon>
    </lineage>
</organism>
<feature type="region of interest" description="Disordered" evidence="1">
    <location>
        <begin position="284"/>
        <end position="337"/>
    </location>
</feature>
<accession>A0ABS5EHL5</accession>
<feature type="region of interest" description="Disordered" evidence="1">
    <location>
        <begin position="416"/>
        <end position="467"/>
    </location>
</feature>
<feature type="compositionally biased region" description="Low complexity" evidence="1">
    <location>
        <begin position="226"/>
        <end position="236"/>
    </location>
</feature>
<feature type="compositionally biased region" description="Low complexity" evidence="1">
    <location>
        <begin position="105"/>
        <end position="152"/>
    </location>
</feature>
<comment type="caution">
    <text evidence="3">The sequence shown here is derived from an EMBL/GenBank/DDBJ whole genome shotgun (WGS) entry which is preliminary data.</text>
</comment>
<dbReference type="Gene3D" id="3.30.750.140">
    <property type="match status" value="1"/>
</dbReference>
<keyword evidence="4" id="KW-1185">Reference proteome</keyword>
<dbReference type="RefSeq" id="WP_211869183.1">
    <property type="nucleotide sequence ID" value="NZ_JAAEDI010000012.1"/>
</dbReference>
<feature type="region of interest" description="Disordered" evidence="1">
    <location>
        <begin position="95"/>
        <end position="174"/>
    </location>
</feature>
<evidence type="ECO:0000313" key="3">
    <source>
        <dbReference type="EMBL" id="MBR0650518.1"/>
    </source>
</evidence>
<feature type="compositionally biased region" description="Low complexity" evidence="1">
    <location>
        <begin position="160"/>
        <end position="173"/>
    </location>
</feature>
<feature type="compositionally biased region" description="Pro residues" evidence="1">
    <location>
        <begin position="293"/>
        <end position="303"/>
    </location>
</feature>
<name>A0ABS5EHL5_9PROT</name>